<dbReference type="AlphaFoldDB" id="A0A4V2SN27"/>
<dbReference type="Gene3D" id="3.20.20.150">
    <property type="entry name" value="Divalent-metal-dependent TIM barrel enzymes"/>
    <property type="match status" value="1"/>
</dbReference>
<evidence type="ECO:0000313" key="2">
    <source>
        <dbReference type="EMBL" id="TCP29476.1"/>
    </source>
</evidence>
<dbReference type="InterPro" id="IPR050312">
    <property type="entry name" value="IolE/XylAMocC-like"/>
</dbReference>
<dbReference type="InterPro" id="IPR013022">
    <property type="entry name" value="Xyl_isomerase-like_TIM-brl"/>
</dbReference>
<feature type="domain" description="Xylose isomerase-like TIM barrel" evidence="1">
    <location>
        <begin position="23"/>
        <end position="232"/>
    </location>
</feature>
<evidence type="ECO:0000259" key="1">
    <source>
        <dbReference type="Pfam" id="PF01261"/>
    </source>
</evidence>
<dbReference type="Proteomes" id="UP000295416">
    <property type="component" value="Unassembled WGS sequence"/>
</dbReference>
<name>A0A4V2SN27_9BACL</name>
<evidence type="ECO:0000313" key="3">
    <source>
        <dbReference type="Proteomes" id="UP000295416"/>
    </source>
</evidence>
<sequence length="258" mass="29257">MARVGLQLFSVWKDAEKDFLNTIERVADLGYESIQFAGFYDTPIEDVADLMERKGITAAGAHVPIEQLQGEALDRVLFEHEKLGNQLIICPALPKHMRDSEDAWRKSAELFNDIGQRCKEEGFTFGYHNHDFEFEEVNGQTGFELIFKNTDPDIVKMELDCYWASYSGVDPYSIITEYKDRCLSLHVKDIKTVGEKTVSTEISKGELPLQQLIEEAMKHGTEWFIVEQEDFEGDPYESLGVSASNLSDLAAKARSNVN</sequence>
<dbReference type="RefSeq" id="WP_132745831.1">
    <property type="nucleotide sequence ID" value="NZ_SLXK01000010.1"/>
</dbReference>
<organism evidence="2 3">
    <name type="scientific">Scopulibacillus darangshiensis</name>
    <dbReference type="NCBI Taxonomy" id="442528"/>
    <lineage>
        <taxon>Bacteria</taxon>
        <taxon>Bacillati</taxon>
        <taxon>Bacillota</taxon>
        <taxon>Bacilli</taxon>
        <taxon>Bacillales</taxon>
        <taxon>Sporolactobacillaceae</taxon>
        <taxon>Scopulibacillus</taxon>
    </lineage>
</organism>
<dbReference type="Pfam" id="PF01261">
    <property type="entry name" value="AP_endonuc_2"/>
    <property type="match status" value="1"/>
</dbReference>
<proteinExistence type="predicted"/>
<dbReference type="OrthoDB" id="9798407at2"/>
<keyword evidence="3" id="KW-1185">Reference proteome</keyword>
<reference evidence="2 3" key="1">
    <citation type="submission" date="2019-03" db="EMBL/GenBank/DDBJ databases">
        <title>Genomic Encyclopedia of Type Strains, Phase IV (KMG-IV): sequencing the most valuable type-strain genomes for metagenomic binning, comparative biology and taxonomic classification.</title>
        <authorList>
            <person name="Goeker M."/>
        </authorList>
    </citation>
    <scope>NUCLEOTIDE SEQUENCE [LARGE SCALE GENOMIC DNA]</scope>
    <source>
        <strain evidence="2 3">DSM 19377</strain>
    </source>
</reference>
<dbReference type="EMBL" id="SLXK01000010">
    <property type="protein sequence ID" value="TCP29476.1"/>
    <property type="molecule type" value="Genomic_DNA"/>
</dbReference>
<accession>A0A4V2SN27</accession>
<dbReference type="PANTHER" id="PTHR12110">
    <property type="entry name" value="HYDROXYPYRUVATE ISOMERASE"/>
    <property type="match status" value="1"/>
</dbReference>
<comment type="caution">
    <text evidence="2">The sequence shown here is derived from an EMBL/GenBank/DDBJ whole genome shotgun (WGS) entry which is preliminary data.</text>
</comment>
<dbReference type="GO" id="GO:0016853">
    <property type="term" value="F:isomerase activity"/>
    <property type="evidence" value="ECO:0007669"/>
    <property type="project" value="UniProtKB-KW"/>
</dbReference>
<gene>
    <name evidence="2" type="ORF">EV207_11097</name>
</gene>
<protein>
    <submittedName>
        <fullName evidence="2">Sugar phosphate isomerase/epimerase</fullName>
    </submittedName>
</protein>
<dbReference type="SUPFAM" id="SSF51658">
    <property type="entry name" value="Xylose isomerase-like"/>
    <property type="match status" value="1"/>
</dbReference>
<keyword evidence="2" id="KW-0413">Isomerase</keyword>
<dbReference type="InterPro" id="IPR036237">
    <property type="entry name" value="Xyl_isomerase-like_sf"/>
</dbReference>
<dbReference type="PANTHER" id="PTHR12110:SF41">
    <property type="entry name" value="INOSOSE DEHYDRATASE"/>
    <property type="match status" value="1"/>
</dbReference>